<evidence type="ECO:0000313" key="2">
    <source>
        <dbReference type="EMBL" id="BAF02204.1"/>
    </source>
</evidence>
<name>Q0WL03_ARATH</name>
<organism evidence="2">
    <name type="scientific">Arabidopsis thaliana</name>
    <name type="common">Mouse-ear cress</name>
    <dbReference type="NCBI Taxonomy" id="3702"/>
    <lineage>
        <taxon>Eukaryota</taxon>
        <taxon>Viridiplantae</taxon>
        <taxon>Streptophyta</taxon>
        <taxon>Embryophyta</taxon>
        <taxon>Tracheophyta</taxon>
        <taxon>Spermatophyta</taxon>
        <taxon>Magnoliopsida</taxon>
        <taxon>eudicotyledons</taxon>
        <taxon>Gunneridae</taxon>
        <taxon>Pentapetalae</taxon>
        <taxon>rosids</taxon>
        <taxon>malvids</taxon>
        <taxon>Brassicales</taxon>
        <taxon>Brassicaceae</taxon>
        <taxon>Camelineae</taxon>
        <taxon>Arabidopsis</taxon>
    </lineage>
</organism>
<feature type="compositionally biased region" description="Low complexity" evidence="1">
    <location>
        <begin position="19"/>
        <end position="35"/>
    </location>
</feature>
<feature type="compositionally biased region" description="Low complexity" evidence="1">
    <location>
        <begin position="1"/>
        <end position="12"/>
    </location>
</feature>
<protein>
    <submittedName>
        <fullName evidence="2">Uncharacterized protein</fullName>
    </submittedName>
</protein>
<accession>Q0WL03</accession>
<dbReference type="AlphaFoldDB" id="Q0WL03"/>
<reference evidence="2" key="1">
    <citation type="submission" date="2006-07" db="EMBL/GenBank/DDBJ databases">
        <title>Large-scale analysis of RIKEN Arabidopsis full-length (RAFL) cDNAs.</title>
        <authorList>
            <person name="Totoki Y."/>
            <person name="Seki M."/>
            <person name="Ishida J."/>
            <person name="Nakajima M."/>
            <person name="Enju A."/>
            <person name="Morosawa T."/>
            <person name="Kamiya A."/>
            <person name="Narusaka M."/>
            <person name="Shin-i T."/>
            <person name="Nakagawa M."/>
            <person name="Sakamoto N."/>
            <person name="Oishi K."/>
            <person name="Kohara Y."/>
            <person name="Kobayashi M."/>
            <person name="Toyoda A."/>
            <person name="Sakaki Y."/>
            <person name="Sakurai T."/>
            <person name="Iida K."/>
            <person name="Akiyama K."/>
            <person name="Satou M."/>
            <person name="Toyoda T."/>
            <person name="Konagaya A."/>
            <person name="Carninci P."/>
            <person name="Kawai J."/>
            <person name="Hayashizaki Y."/>
            <person name="Shinozaki K."/>
        </authorList>
    </citation>
    <scope>NUCLEOTIDE SEQUENCE</scope>
</reference>
<feature type="region of interest" description="Disordered" evidence="1">
    <location>
        <begin position="1"/>
        <end position="35"/>
    </location>
</feature>
<evidence type="ECO:0000256" key="1">
    <source>
        <dbReference type="SAM" id="MobiDB-lite"/>
    </source>
</evidence>
<sequence length="105" mass="11573">MHILTSSASGSSRSEEETSPLLSCDPLPSPVLLSSSSSSELTSAKFNNSRALWQSLSKACKVFRLTRILSLSIRFPLRSLLLSMVLGITQSSERIQSKLLRHRIL</sequence>
<proteinExistence type="evidence at transcript level"/>
<dbReference type="EMBL" id="AK230406">
    <property type="protein sequence ID" value="BAF02204.1"/>
    <property type="molecule type" value="mRNA"/>
</dbReference>